<reference evidence="3" key="1">
    <citation type="submission" date="2021-05" db="EMBL/GenBank/DDBJ databases">
        <title>Complete genome sequence of the cellulolytic planctomycete Telmatocola sphagniphila SP2T and characterization of the first cellulase from planctomycetes.</title>
        <authorList>
            <person name="Rakitin A.L."/>
            <person name="Beletsky A.V."/>
            <person name="Naumoff D.G."/>
            <person name="Kulichevskaya I.S."/>
            <person name="Mardanov A.V."/>
            <person name="Ravin N.V."/>
            <person name="Dedysh S.N."/>
        </authorList>
    </citation>
    <scope>NUCLEOTIDE SEQUENCE</scope>
    <source>
        <strain evidence="3">SP2T</strain>
    </source>
</reference>
<evidence type="ECO:0000259" key="2">
    <source>
        <dbReference type="Pfam" id="PF00881"/>
    </source>
</evidence>
<name>A0A8E6B2E0_9BACT</name>
<dbReference type="PANTHER" id="PTHR23026:SF123">
    <property type="entry name" value="NAD(P)H NITROREDUCTASE RV3131-RELATED"/>
    <property type="match status" value="1"/>
</dbReference>
<evidence type="ECO:0000313" key="3">
    <source>
        <dbReference type="EMBL" id="QVL30002.1"/>
    </source>
</evidence>
<dbReference type="SUPFAM" id="SSF55469">
    <property type="entry name" value="FMN-dependent nitroreductase-like"/>
    <property type="match status" value="1"/>
</dbReference>
<dbReference type="InterPro" id="IPR050627">
    <property type="entry name" value="Nitroreductase/BluB"/>
</dbReference>
<keyword evidence="4" id="KW-1185">Reference proteome</keyword>
<dbReference type="Pfam" id="PF00881">
    <property type="entry name" value="Nitroreductase"/>
    <property type="match status" value="1"/>
</dbReference>
<dbReference type="CDD" id="cd02136">
    <property type="entry name" value="PnbA_NfnB-like"/>
    <property type="match status" value="1"/>
</dbReference>
<feature type="domain" description="Nitroreductase" evidence="2">
    <location>
        <begin position="97"/>
        <end position="257"/>
    </location>
</feature>
<feature type="compositionally biased region" description="Basic and acidic residues" evidence="1">
    <location>
        <begin position="10"/>
        <end position="23"/>
    </location>
</feature>
<organism evidence="3 4">
    <name type="scientific">Telmatocola sphagniphila</name>
    <dbReference type="NCBI Taxonomy" id="1123043"/>
    <lineage>
        <taxon>Bacteria</taxon>
        <taxon>Pseudomonadati</taxon>
        <taxon>Planctomycetota</taxon>
        <taxon>Planctomycetia</taxon>
        <taxon>Gemmatales</taxon>
        <taxon>Gemmataceae</taxon>
    </lineage>
</organism>
<dbReference type="GO" id="GO:0016491">
    <property type="term" value="F:oxidoreductase activity"/>
    <property type="evidence" value="ECO:0007669"/>
    <property type="project" value="InterPro"/>
</dbReference>
<accession>A0A8E6B2E0</accession>
<dbReference type="InterPro" id="IPR000415">
    <property type="entry name" value="Nitroreductase-like"/>
</dbReference>
<dbReference type="AlphaFoldDB" id="A0A8E6B2E0"/>
<dbReference type="RefSeq" id="WP_213493884.1">
    <property type="nucleotide sequence ID" value="NZ_CP074694.1"/>
</dbReference>
<protein>
    <submittedName>
        <fullName evidence="3">Nitroreductase</fullName>
    </submittedName>
</protein>
<proteinExistence type="predicted"/>
<dbReference type="Gene3D" id="3.40.109.10">
    <property type="entry name" value="NADH Oxidase"/>
    <property type="match status" value="1"/>
</dbReference>
<dbReference type="InterPro" id="IPR029479">
    <property type="entry name" value="Nitroreductase"/>
</dbReference>
<feature type="region of interest" description="Disordered" evidence="1">
    <location>
        <begin position="1"/>
        <end position="47"/>
    </location>
</feature>
<dbReference type="EMBL" id="CP074694">
    <property type="protein sequence ID" value="QVL30002.1"/>
    <property type="molecule type" value="Genomic_DNA"/>
</dbReference>
<dbReference type="KEGG" id="tsph:KIH39_14125"/>
<dbReference type="Proteomes" id="UP000676194">
    <property type="component" value="Chromosome"/>
</dbReference>
<evidence type="ECO:0000256" key="1">
    <source>
        <dbReference type="SAM" id="MobiDB-lite"/>
    </source>
</evidence>
<gene>
    <name evidence="3" type="ORF">KIH39_14125</name>
</gene>
<dbReference type="PANTHER" id="PTHR23026">
    <property type="entry name" value="NADPH NITROREDUCTASE"/>
    <property type="match status" value="1"/>
</dbReference>
<evidence type="ECO:0000313" key="4">
    <source>
        <dbReference type="Proteomes" id="UP000676194"/>
    </source>
</evidence>
<sequence length="276" mass="30269">MKAKQMDQTNHPENKGASRENKSPKASPMAMLSDVLHTDSGNPGGGQGRIDFSGSIPGNVYIDPFFTEGHSGYEESGQSEITPPVDVAGDMKVKDAIYTRRSVRDYADKEVSKQTVMVLLQAATQAPSAVNQQPWTFVVIQNRSLLKSYSDKAKQLYSRDVKLDSLPDAAKKMISDPSFDIFHNAGTLIVVCAKPIGLHPDWDCCFAAQNLMLMAHAMDLATCPIGFAWPLMNETNVRQELQIPSDYVSVLPIVVGYPSKAVTSVCKKNAEILCWK</sequence>